<evidence type="ECO:0000256" key="2">
    <source>
        <dbReference type="ARBA" id="ARBA00023033"/>
    </source>
</evidence>
<dbReference type="Proteomes" id="UP000045706">
    <property type="component" value="Unassembled WGS sequence"/>
</dbReference>
<evidence type="ECO:0000313" key="4">
    <source>
        <dbReference type="Proteomes" id="UP000045706"/>
    </source>
</evidence>
<organism evidence="3 4">
    <name type="scientific">Verticillium longisporum</name>
    <name type="common">Verticillium dahliae var. longisporum</name>
    <dbReference type="NCBI Taxonomy" id="100787"/>
    <lineage>
        <taxon>Eukaryota</taxon>
        <taxon>Fungi</taxon>
        <taxon>Dikarya</taxon>
        <taxon>Ascomycota</taxon>
        <taxon>Pezizomycotina</taxon>
        <taxon>Sordariomycetes</taxon>
        <taxon>Hypocreomycetidae</taxon>
        <taxon>Glomerellales</taxon>
        <taxon>Plectosphaerellaceae</taxon>
        <taxon>Verticillium</taxon>
    </lineage>
</organism>
<dbReference type="PANTHER" id="PTHR43872">
    <property type="entry name" value="MONOOXYGENASE, PUTATIVE (AFU_ORTHOLOGUE AFUA_8G02570)-RELATED"/>
    <property type="match status" value="1"/>
</dbReference>
<evidence type="ECO:0000313" key="3">
    <source>
        <dbReference type="EMBL" id="CRK29811.1"/>
    </source>
</evidence>
<protein>
    <submittedName>
        <fullName evidence="3">Uncharacterized protein</fullName>
    </submittedName>
</protein>
<evidence type="ECO:0000256" key="1">
    <source>
        <dbReference type="ARBA" id="ARBA00001974"/>
    </source>
</evidence>
<dbReference type="PANTHER" id="PTHR43872:SF1">
    <property type="entry name" value="MONOOXYGENASE, PUTATIVE (AFU_ORTHOLOGUE AFUA_8G02570)-RELATED"/>
    <property type="match status" value="1"/>
</dbReference>
<proteinExistence type="predicted"/>
<gene>
    <name evidence="3" type="ORF">BN1723_003664</name>
</gene>
<keyword evidence="2" id="KW-0503">Monooxygenase</keyword>
<accession>A0A0G4M6D0</accession>
<comment type="cofactor">
    <cofactor evidence="1">
        <name>FAD</name>
        <dbReference type="ChEBI" id="CHEBI:57692"/>
    </cofactor>
</comment>
<dbReference type="InterPro" id="IPR051820">
    <property type="entry name" value="FAD-binding_MO"/>
</dbReference>
<sequence>MSHYYILLLTAHSSCPSFLALLGYHIKCDIKPWSRQPPLARWRGCMLEGVPNAAAVMGYVAGTWTPGADAVTSIALRVYGHMRAAGAERATPVVDLDAAERKAAPKLPVMDMKSNYFAVARNRLPMSMERGPWYGRKNIVKDKAALWFGDVTTGIRYDGGKVKSV</sequence>
<dbReference type="AlphaFoldDB" id="A0A0G4M6D0"/>
<dbReference type="EMBL" id="CVQI01022224">
    <property type="protein sequence ID" value="CRK29811.1"/>
    <property type="molecule type" value="Genomic_DNA"/>
</dbReference>
<name>A0A0G4M6D0_VERLO</name>
<dbReference type="GO" id="GO:0004497">
    <property type="term" value="F:monooxygenase activity"/>
    <property type="evidence" value="ECO:0007669"/>
    <property type="project" value="UniProtKB-KW"/>
</dbReference>
<keyword evidence="2" id="KW-0560">Oxidoreductase</keyword>
<reference evidence="4" key="1">
    <citation type="submission" date="2015-05" db="EMBL/GenBank/DDBJ databases">
        <authorList>
            <person name="Fogelqvist Johan"/>
        </authorList>
    </citation>
    <scope>NUCLEOTIDE SEQUENCE [LARGE SCALE GENOMIC DNA]</scope>
</reference>